<organism evidence="2 3">
    <name type="scientific">Flavobacterium rivuli WB 3.3-2 = DSM 21788</name>
    <dbReference type="NCBI Taxonomy" id="1121895"/>
    <lineage>
        <taxon>Bacteria</taxon>
        <taxon>Pseudomonadati</taxon>
        <taxon>Bacteroidota</taxon>
        <taxon>Flavobacteriia</taxon>
        <taxon>Flavobacteriales</taxon>
        <taxon>Flavobacteriaceae</taxon>
        <taxon>Flavobacterium</taxon>
    </lineage>
</organism>
<keyword evidence="3" id="KW-1185">Reference proteome</keyword>
<dbReference type="EMBL" id="JRLX01000005">
    <property type="protein sequence ID" value="KGO87388.1"/>
    <property type="molecule type" value="Genomic_DNA"/>
</dbReference>
<keyword evidence="1" id="KW-0472">Membrane</keyword>
<dbReference type="Proteomes" id="UP000030152">
    <property type="component" value="Unassembled WGS sequence"/>
</dbReference>
<sequence length="93" mass="10614">MAQIALGFIQIMLAIAVTRIYYGELPNRLRNLLHIYWISAITNGVTIGWLTNTDHYVFSNAITVAAYFIAPICIAAYFVYVTYKIKKHLNKQS</sequence>
<comment type="caution">
    <text evidence="2">The sequence shown here is derived from an EMBL/GenBank/DDBJ whole genome shotgun (WGS) entry which is preliminary data.</text>
</comment>
<accession>A0A0A2M7D6</accession>
<evidence type="ECO:0000313" key="2">
    <source>
        <dbReference type="EMBL" id="KGO87388.1"/>
    </source>
</evidence>
<keyword evidence="1" id="KW-1133">Transmembrane helix</keyword>
<feature type="transmembrane region" description="Helical" evidence="1">
    <location>
        <begin position="34"/>
        <end position="51"/>
    </location>
</feature>
<dbReference type="AlphaFoldDB" id="A0A0A2M7D6"/>
<evidence type="ECO:0000313" key="3">
    <source>
        <dbReference type="Proteomes" id="UP000030152"/>
    </source>
</evidence>
<reference evidence="2 3" key="1">
    <citation type="submission" date="2013-09" db="EMBL/GenBank/DDBJ databases">
        <authorList>
            <person name="Zeng Z."/>
            <person name="Chen C."/>
        </authorList>
    </citation>
    <scope>NUCLEOTIDE SEQUENCE [LARGE SCALE GENOMIC DNA]</scope>
    <source>
        <strain evidence="2 3">WB 3.3-2</strain>
    </source>
</reference>
<protein>
    <submittedName>
        <fullName evidence="2">Uncharacterized protein</fullName>
    </submittedName>
</protein>
<keyword evidence="1" id="KW-0812">Transmembrane</keyword>
<evidence type="ECO:0000256" key="1">
    <source>
        <dbReference type="SAM" id="Phobius"/>
    </source>
</evidence>
<dbReference type="STRING" id="1121895.GCA_000378485_02308"/>
<proteinExistence type="predicted"/>
<feature type="transmembrane region" description="Helical" evidence="1">
    <location>
        <begin position="57"/>
        <end position="83"/>
    </location>
</feature>
<feature type="transmembrane region" description="Helical" evidence="1">
    <location>
        <begin position="6"/>
        <end position="22"/>
    </location>
</feature>
<name>A0A0A2M7D6_9FLAO</name>
<gene>
    <name evidence="2" type="ORF">Q765_06905</name>
</gene>